<keyword evidence="3" id="KW-1185">Reference proteome</keyword>
<evidence type="ECO:0000313" key="3">
    <source>
        <dbReference type="Proteomes" id="UP001175271"/>
    </source>
</evidence>
<protein>
    <submittedName>
        <fullName evidence="2">Uncharacterized protein</fullName>
    </submittedName>
</protein>
<proteinExistence type="predicted"/>
<reference evidence="2" key="1">
    <citation type="submission" date="2023-06" db="EMBL/GenBank/DDBJ databases">
        <title>Genomic analysis of the entomopathogenic nematode Steinernema hermaphroditum.</title>
        <authorList>
            <person name="Schwarz E.M."/>
            <person name="Heppert J.K."/>
            <person name="Baniya A."/>
            <person name="Schwartz H.T."/>
            <person name="Tan C.-H."/>
            <person name="Antoshechkin I."/>
            <person name="Sternberg P.W."/>
            <person name="Goodrich-Blair H."/>
            <person name="Dillman A.R."/>
        </authorList>
    </citation>
    <scope>NUCLEOTIDE SEQUENCE</scope>
    <source>
        <strain evidence="2">PS9179</strain>
        <tissue evidence="2">Whole animal</tissue>
    </source>
</reference>
<keyword evidence="1" id="KW-0732">Signal</keyword>
<dbReference type="AlphaFoldDB" id="A0AA39ICA5"/>
<evidence type="ECO:0000313" key="2">
    <source>
        <dbReference type="EMBL" id="KAK0421020.1"/>
    </source>
</evidence>
<gene>
    <name evidence="2" type="ORF">QR680_015027</name>
</gene>
<sequence>MQLHRLQLIAFIITFLLLCSHAKTLKEIYNQMHHIEKETVLTLSKSHPDYHRTKDREIIGSFRGQPIYNRQHSGFVDANGVPVPVLPYARRG</sequence>
<feature type="chain" id="PRO_5041259464" evidence="1">
    <location>
        <begin position="23"/>
        <end position="92"/>
    </location>
</feature>
<dbReference type="Proteomes" id="UP001175271">
    <property type="component" value="Unassembled WGS sequence"/>
</dbReference>
<accession>A0AA39ICA5</accession>
<organism evidence="2 3">
    <name type="scientific">Steinernema hermaphroditum</name>
    <dbReference type="NCBI Taxonomy" id="289476"/>
    <lineage>
        <taxon>Eukaryota</taxon>
        <taxon>Metazoa</taxon>
        <taxon>Ecdysozoa</taxon>
        <taxon>Nematoda</taxon>
        <taxon>Chromadorea</taxon>
        <taxon>Rhabditida</taxon>
        <taxon>Tylenchina</taxon>
        <taxon>Panagrolaimomorpha</taxon>
        <taxon>Strongyloidoidea</taxon>
        <taxon>Steinernematidae</taxon>
        <taxon>Steinernema</taxon>
    </lineage>
</organism>
<comment type="caution">
    <text evidence="2">The sequence shown here is derived from an EMBL/GenBank/DDBJ whole genome shotgun (WGS) entry which is preliminary data.</text>
</comment>
<dbReference type="EMBL" id="JAUCMV010000002">
    <property type="protein sequence ID" value="KAK0421020.1"/>
    <property type="molecule type" value="Genomic_DNA"/>
</dbReference>
<name>A0AA39ICA5_9BILA</name>
<feature type="signal peptide" evidence="1">
    <location>
        <begin position="1"/>
        <end position="22"/>
    </location>
</feature>
<evidence type="ECO:0000256" key="1">
    <source>
        <dbReference type="SAM" id="SignalP"/>
    </source>
</evidence>